<proteinExistence type="predicted"/>
<reference evidence="2 3" key="1">
    <citation type="journal article" date="2008" name="Proc. Natl. Acad. Sci. U.S.A.">
        <title>A korarchaeal genome reveals new insights into the evolution of the Archaea.</title>
        <authorList>
            <person name="Elkins J.G."/>
            <person name="Podar M."/>
            <person name="Graham D.E."/>
            <person name="Makarova K.S."/>
            <person name="Wolf Y."/>
            <person name="Randau L."/>
            <person name="Hedlund B.P."/>
            <person name="Brochier-Armanet C."/>
            <person name="Kunin V."/>
            <person name="Anderson I."/>
            <person name="Lapidus A."/>
            <person name="Goltsman E."/>
            <person name="Barry K."/>
            <person name="Koonin E.V."/>
            <person name="Hugenholtz P."/>
            <person name="Kyrpides N."/>
            <person name="Wanner G."/>
            <person name="Richardson P."/>
            <person name="Keller M."/>
            <person name="Stetter K.O."/>
        </authorList>
    </citation>
    <scope>NUCLEOTIDE SEQUENCE [LARGE SCALE GENOMIC DNA]</scope>
    <source>
        <strain evidence="3">OPF8</strain>
    </source>
</reference>
<protein>
    <submittedName>
        <fullName evidence="2">Leucyl aminopeptidase (Aminopeptidase T)</fullName>
    </submittedName>
</protein>
<dbReference type="SUPFAM" id="SSF144052">
    <property type="entry name" value="Thermophilic metalloprotease-like"/>
    <property type="match status" value="1"/>
</dbReference>
<keyword evidence="3" id="KW-1185">Reference proteome</keyword>
<dbReference type="GO" id="GO:0004177">
    <property type="term" value="F:aminopeptidase activity"/>
    <property type="evidence" value="ECO:0007669"/>
    <property type="project" value="UniProtKB-KW"/>
</dbReference>
<dbReference type="InParanoid" id="B1L3Y1"/>
<keyword evidence="2" id="KW-0378">Hydrolase</keyword>
<dbReference type="InterPro" id="IPR058739">
    <property type="entry name" value="NicX"/>
</dbReference>
<dbReference type="GO" id="GO:0046872">
    <property type="term" value="F:metal ion binding"/>
    <property type="evidence" value="ECO:0007669"/>
    <property type="project" value="UniProtKB-KW"/>
</dbReference>
<dbReference type="Proteomes" id="UP000001686">
    <property type="component" value="Chromosome"/>
</dbReference>
<dbReference type="eggNOG" id="arCOG01890">
    <property type="taxonomic scope" value="Archaea"/>
</dbReference>
<dbReference type="HOGENOM" id="CLU_062630_0_0_2"/>
<dbReference type="EnsemblBacteria" id="ACB07160">
    <property type="protein sequence ID" value="ACB07160"/>
    <property type="gene ID" value="Kcr_0404"/>
</dbReference>
<accession>B1L3Y1</accession>
<dbReference type="OrthoDB" id="371826at2157"/>
<dbReference type="PANTHER" id="PTHR34448">
    <property type="entry name" value="AMINOPEPTIDASE"/>
    <property type="match status" value="1"/>
</dbReference>
<dbReference type="Pfam" id="PF26233">
    <property type="entry name" value="NicX"/>
    <property type="match status" value="1"/>
</dbReference>
<keyword evidence="1" id="KW-0479">Metal-binding</keyword>
<dbReference type="PANTHER" id="PTHR34448:SF1">
    <property type="entry name" value="BLL6088 PROTEIN"/>
    <property type="match status" value="1"/>
</dbReference>
<name>B1L3Y1_KORCO</name>
<dbReference type="KEGG" id="kcr:Kcr_0404"/>
<gene>
    <name evidence="2" type="ordered locus">Kcr_0404</name>
</gene>
<evidence type="ECO:0000256" key="1">
    <source>
        <dbReference type="ARBA" id="ARBA00022723"/>
    </source>
</evidence>
<evidence type="ECO:0000313" key="2">
    <source>
        <dbReference type="EMBL" id="ACB07160.1"/>
    </source>
</evidence>
<dbReference type="RefSeq" id="WP_012309057.1">
    <property type="nucleotide sequence ID" value="NC_010482.1"/>
</dbReference>
<dbReference type="EMBL" id="CP000968">
    <property type="protein sequence ID" value="ACB07160.1"/>
    <property type="molecule type" value="Genomic_DNA"/>
</dbReference>
<organism evidence="2 3">
    <name type="scientific">Korarchaeum cryptofilum (strain OPF8)</name>
    <dbReference type="NCBI Taxonomy" id="374847"/>
    <lineage>
        <taxon>Archaea</taxon>
        <taxon>Thermoproteota</taxon>
        <taxon>Candidatus Korarchaeia</taxon>
        <taxon>Candidatus Korarchaeales</taxon>
        <taxon>Candidatus Korarchaeaceae</taxon>
        <taxon>Candidatus Korarchaeum</taxon>
    </lineage>
</organism>
<dbReference type="GeneID" id="6093691"/>
<dbReference type="InterPro" id="IPR052170">
    <property type="entry name" value="M29_Exopeptidase"/>
</dbReference>
<dbReference type="AlphaFoldDB" id="B1L3Y1"/>
<evidence type="ECO:0000313" key="3">
    <source>
        <dbReference type="Proteomes" id="UP000001686"/>
    </source>
</evidence>
<keyword evidence="2" id="KW-0645">Protease</keyword>
<sequence>MCPMGLDLELAVAALKLVRDIMKVREGEEVVITADTGCDWRVAEATAQAAAQLNAKPIVVWYMSPPGVGKAADPHIPLKALKALLSESDVWIEFNKSWLLYSTPYESAMSAGKVRYICLVGMDADMATRTIGRVKVPLLYEFQRRLARITERSRHMRIKTPAGTDVEFENDRERPVLVEGEVEGPGEYMLFGQVDWAPVEDSINGSIVFDGSVWPPSELGLLRSPIKLHVRDGTIVKVEGGSEAKVFEAWLKSFKDPNMLRIAHLSYGCNPGAKLTGNILEDERVWGSSAVSRKLTLYNLIWIYLHDKIYKLRDLAFCARYVVIRSTEWAHAQDEGSPVAPESHQ</sequence>
<keyword evidence="2" id="KW-0031">Aminopeptidase</keyword>
<dbReference type="STRING" id="374847.Kcr_0404"/>